<dbReference type="InterPro" id="IPR013083">
    <property type="entry name" value="Znf_RING/FYVE/PHD"/>
</dbReference>
<evidence type="ECO:0000313" key="6">
    <source>
        <dbReference type="EMBL" id="WIA23595.1"/>
    </source>
</evidence>
<feature type="compositionally biased region" description="Low complexity" evidence="4">
    <location>
        <begin position="185"/>
        <end position="239"/>
    </location>
</feature>
<keyword evidence="2" id="KW-0863">Zinc-finger</keyword>
<dbReference type="Pfam" id="PF12906">
    <property type="entry name" value="RINGv"/>
    <property type="match status" value="1"/>
</dbReference>
<evidence type="ECO:0000256" key="2">
    <source>
        <dbReference type="ARBA" id="ARBA00022771"/>
    </source>
</evidence>
<accession>A0ABY8UQS7</accession>
<sequence>MSLCDGHKERRASGVRVSVLAEADDDLPICWICLGHSEPDRPLTHPCRCPSWCHATCVARWQLQSAGTRREKFCDFCSCELPDWKSVLTPTPAPTAPAVMNVNFDNKTYSFQVLPGADGYRQFTEAIRKAFHLPDDSELNITFTCDEPSSAGSLLTLSGPGAYDAAVHCASSSRVSEAGSDEHVSSSSAAAAAAGELSRGSSSSSSISRTSVSGASSSGSSSSGGASNGSSSSSRRSQGFGRKLRDAIADMLISK</sequence>
<evidence type="ECO:0000256" key="1">
    <source>
        <dbReference type="ARBA" id="ARBA00022723"/>
    </source>
</evidence>
<proteinExistence type="predicted"/>
<feature type="region of interest" description="Disordered" evidence="4">
    <location>
        <begin position="180"/>
        <end position="243"/>
    </location>
</feature>
<feature type="domain" description="RING-CH-type" evidence="5">
    <location>
        <begin position="22"/>
        <end position="84"/>
    </location>
</feature>
<keyword evidence="1" id="KW-0479">Metal-binding</keyword>
<evidence type="ECO:0000313" key="7">
    <source>
        <dbReference type="Proteomes" id="UP001244341"/>
    </source>
</evidence>
<dbReference type="SUPFAM" id="SSF57850">
    <property type="entry name" value="RING/U-box"/>
    <property type="match status" value="1"/>
</dbReference>
<evidence type="ECO:0000259" key="5">
    <source>
        <dbReference type="PROSITE" id="PS51292"/>
    </source>
</evidence>
<dbReference type="Gene3D" id="3.30.40.10">
    <property type="entry name" value="Zinc/RING finger domain, C3HC4 (zinc finger)"/>
    <property type="match status" value="1"/>
</dbReference>
<evidence type="ECO:0000256" key="4">
    <source>
        <dbReference type="SAM" id="MobiDB-lite"/>
    </source>
</evidence>
<dbReference type="InterPro" id="IPR011016">
    <property type="entry name" value="Znf_RING-CH"/>
</dbReference>
<dbReference type="Proteomes" id="UP001244341">
    <property type="component" value="Chromosome 16b"/>
</dbReference>
<name>A0ABY8UQS7_TETOB</name>
<reference evidence="6 7" key="1">
    <citation type="submission" date="2023-05" db="EMBL/GenBank/DDBJ databases">
        <title>A 100% complete, gapless, phased diploid assembly of the Scenedesmus obliquus UTEX 3031 genome.</title>
        <authorList>
            <person name="Biondi T.C."/>
            <person name="Hanschen E.R."/>
            <person name="Kwon T."/>
            <person name="Eng W."/>
            <person name="Kruse C.P.S."/>
            <person name="Koehler S.I."/>
            <person name="Kunde Y."/>
            <person name="Gleasner C.D."/>
            <person name="You Mak K.T."/>
            <person name="Polle J."/>
            <person name="Hovde B.T."/>
            <person name="Starkenburg S.R."/>
        </authorList>
    </citation>
    <scope>NUCLEOTIDE SEQUENCE [LARGE SCALE GENOMIC DNA]</scope>
    <source>
        <strain evidence="6 7">DOE0152z</strain>
    </source>
</reference>
<gene>
    <name evidence="6" type="ORF">OEZ85_000306</name>
</gene>
<evidence type="ECO:0000256" key="3">
    <source>
        <dbReference type="ARBA" id="ARBA00022833"/>
    </source>
</evidence>
<dbReference type="SMART" id="SM00744">
    <property type="entry name" value="RINGv"/>
    <property type="match status" value="1"/>
</dbReference>
<dbReference type="EMBL" id="CP126223">
    <property type="protein sequence ID" value="WIA23595.1"/>
    <property type="molecule type" value="Genomic_DNA"/>
</dbReference>
<organism evidence="6 7">
    <name type="scientific">Tetradesmus obliquus</name>
    <name type="common">Green alga</name>
    <name type="synonym">Acutodesmus obliquus</name>
    <dbReference type="NCBI Taxonomy" id="3088"/>
    <lineage>
        <taxon>Eukaryota</taxon>
        <taxon>Viridiplantae</taxon>
        <taxon>Chlorophyta</taxon>
        <taxon>core chlorophytes</taxon>
        <taxon>Chlorophyceae</taxon>
        <taxon>CS clade</taxon>
        <taxon>Sphaeropleales</taxon>
        <taxon>Scenedesmaceae</taxon>
        <taxon>Tetradesmus</taxon>
    </lineage>
</organism>
<keyword evidence="3" id="KW-0862">Zinc</keyword>
<protein>
    <recommendedName>
        <fullName evidence="5">RING-CH-type domain-containing protein</fullName>
    </recommendedName>
</protein>
<dbReference type="PROSITE" id="PS51292">
    <property type="entry name" value="ZF_RING_CH"/>
    <property type="match status" value="1"/>
</dbReference>
<keyword evidence="7" id="KW-1185">Reference proteome</keyword>